<evidence type="ECO:0000313" key="3">
    <source>
        <dbReference type="Proteomes" id="UP000181942"/>
    </source>
</evidence>
<accession>A0A1I2QPU1</accession>
<organism evidence="2 3">
    <name type="scientific">Streptomyces mirabilis</name>
    <dbReference type="NCBI Taxonomy" id="68239"/>
    <lineage>
        <taxon>Bacteria</taxon>
        <taxon>Bacillati</taxon>
        <taxon>Actinomycetota</taxon>
        <taxon>Actinomycetes</taxon>
        <taxon>Kitasatosporales</taxon>
        <taxon>Streptomycetaceae</taxon>
        <taxon>Streptomyces</taxon>
    </lineage>
</organism>
<dbReference type="InterPro" id="IPR027417">
    <property type="entry name" value="P-loop_NTPase"/>
</dbReference>
<dbReference type="AlphaFoldDB" id="A0A1I2QPU1"/>
<evidence type="ECO:0000256" key="1">
    <source>
        <dbReference type="SAM" id="MobiDB-lite"/>
    </source>
</evidence>
<proteinExistence type="predicted"/>
<dbReference type="EMBL" id="FONR01000018">
    <property type="protein sequence ID" value="SFG27666.1"/>
    <property type="molecule type" value="Genomic_DNA"/>
</dbReference>
<sequence>MTTATPTRPSSVQQTPAAPQFPGGISLVGSQMRSTNLERDVEEGLHSPYVGARAVDVVDRVTNALGDLRRTRSWSFTGPYGSGKSTLANFIEALLGSDGGRRTEAESVLGATSIGLVQRLTTNRAEFAPAGFLGAVATARREPLVATLSRALHTAARRRWKSRTPKAVSAALAACADPATVTSQNILDAVVALCDQQPLLLIVDEFGKTLEHLAGNSDFVNAKDDLFLLQELAEKGAGPQGLPLFMMTLQHLSFMDYAAHSSQLQTREWAKIQGRFEDITFSPHLGDAVQLMRRRIDRSGVSASGRTLIQAQAEAAEAEWLEHGLNVFVDLRAQDFEDLYPLHPLTAVAAPLLAAQIGQHDRSLSGFLNSDEPDTVRRALEQFSSDKPRRADTIRLPQLYDFFLNSGRTSLLASSNASRWVEIESRINEAAGLSPTDQNLLRTVGMLNLIDSDGALRATPAMIYFALHDPAEGADSETFEALEGQLQSLVTRGFLVHRQFSGEYRVWRGTDFDIDGRVKEIINHLDTPSVVNKLGDYLPLAIAAGRHNQVTGMLRTFFVRVTSSETKRVQGPDELNDPADGLLLFHLGTVGNRPVVNSALPVVLGVTEEPELVLQAASYLVALQELLLDASLDPVAVREVKERAAVAQHELAELLDAAFFPLSESATWRLWHSGIPADSSEGETIEGRSLSGLVSIACDRVFSAAPHIRNEMLGRHELTSQGAKSRRELLTAMLLKSGEQHLGIKKYPAERAMYSGALEYMGLHRENRGTPNDDSSTSFLPYGFSRPSEAHPHTLPVWNALETALTGAHERTGLDEIIRAVMAPPYGVKAGVVPLLIVTALILRSDDVALFEDGSYLPRLTPDIVERMVKAPQRFAVKSTPLGDGLRQSVVKSLSVALKVESPRSQALRNPALLAITRGLLERVMVLTPYARRTRRISADAIAVRSALLVAQDPDDLLFDALPKALGMDPITPDARRSTPGNKGYADRLAAAVDEISGAEQALRDEVIETVSREFRLPASLPELRRALATRLEGFIGVSLSLELKGFVAIALNEVLADEDWLDPVIVRLSNSALGDWSDSDASIFPRRVKEMAAALDRVSHLYQSRSQATDADEALEARLLTLTDRDGAEQRTLIYVPEQSRQEAENLAVSVLEQAKKMLGPDGARILLAALAQRVTEPATTTAAERTK</sequence>
<dbReference type="Proteomes" id="UP000181942">
    <property type="component" value="Unassembled WGS sequence"/>
</dbReference>
<name>A0A1I2QPU1_9ACTN</name>
<dbReference type="SUPFAM" id="SSF52540">
    <property type="entry name" value="P-loop containing nucleoside triphosphate hydrolases"/>
    <property type="match status" value="1"/>
</dbReference>
<dbReference type="OrthoDB" id="856045at2"/>
<feature type="compositionally biased region" description="Polar residues" evidence="1">
    <location>
        <begin position="1"/>
        <end position="17"/>
    </location>
</feature>
<feature type="region of interest" description="Disordered" evidence="1">
    <location>
        <begin position="1"/>
        <end position="23"/>
    </location>
</feature>
<protein>
    <submittedName>
        <fullName evidence="2">Uncharacterized protein</fullName>
    </submittedName>
</protein>
<evidence type="ECO:0000313" key="2">
    <source>
        <dbReference type="EMBL" id="SFG27666.1"/>
    </source>
</evidence>
<gene>
    <name evidence="2" type="ORF">SAMN02787118_11841</name>
</gene>
<reference evidence="2 3" key="1">
    <citation type="submission" date="2016-10" db="EMBL/GenBank/DDBJ databases">
        <authorList>
            <person name="de Groot N.N."/>
        </authorList>
    </citation>
    <scope>NUCLEOTIDE SEQUENCE [LARGE SCALE GENOMIC DNA]</scope>
    <source>
        <strain evidence="2 3">OK461</strain>
    </source>
</reference>